<dbReference type="AlphaFoldDB" id="A0A183UFB6"/>
<evidence type="ECO:0000256" key="1">
    <source>
        <dbReference type="SAM" id="MobiDB-lite"/>
    </source>
</evidence>
<reference evidence="4" key="1">
    <citation type="submission" date="2016-06" db="UniProtKB">
        <authorList>
            <consortium name="WormBaseParasite"/>
        </authorList>
    </citation>
    <scope>IDENTIFICATION</scope>
</reference>
<evidence type="ECO:0000313" key="2">
    <source>
        <dbReference type="EMBL" id="VDM38507.1"/>
    </source>
</evidence>
<evidence type="ECO:0000313" key="3">
    <source>
        <dbReference type="Proteomes" id="UP000050794"/>
    </source>
</evidence>
<name>A0A183UFB6_TOXCA</name>
<keyword evidence="3" id="KW-1185">Reference proteome</keyword>
<sequence>MAYGPGIVQKLRAKFTQMSNAATESAHISPHSKRKRFPSVDDILSESERKRDARLRFENVQCDNLNAREAQSADAFFVKSAEVGVLGELTKNVLNVELKPRSEDISKKVSRPQMLIDESTNEKPKTIAALVSRRIRSSHSAGPYVSDTEEPEFIRVQRSLRRSGSRDEMLADTTPASGSYRRRILFPIQNEQSLVEEQKQMASSLPQLKSSARVLVESRETEQTNALSPPLPVRVSQLISSRDKDSVHNKEYDEQQPTPLKSAYDHRPSDFIHGPMNRSVERRDSSSENLDLMLLSPDAQLYPFDTTISGQLAVMNEAQTSALANTWLALQTVK</sequence>
<accession>A0A183UFB6</accession>
<reference evidence="2 3" key="2">
    <citation type="submission" date="2018-11" db="EMBL/GenBank/DDBJ databases">
        <authorList>
            <consortium name="Pathogen Informatics"/>
        </authorList>
    </citation>
    <scope>NUCLEOTIDE SEQUENCE [LARGE SCALE GENOMIC DNA]</scope>
</reference>
<gene>
    <name evidence="2" type="ORF">TCNE_LOCUS7186</name>
</gene>
<feature type="region of interest" description="Disordered" evidence="1">
    <location>
        <begin position="241"/>
        <end position="285"/>
    </location>
</feature>
<organism evidence="3 4">
    <name type="scientific">Toxocara canis</name>
    <name type="common">Canine roundworm</name>
    <dbReference type="NCBI Taxonomy" id="6265"/>
    <lineage>
        <taxon>Eukaryota</taxon>
        <taxon>Metazoa</taxon>
        <taxon>Ecdysozoa</taxon>
        <taxon>Nematoda</taxon>
        <taxon>Chromadorea</taxon>
        <taxon>Rhabditida</taxon>
        <taxon>Spirurina</taxon>
        <taxon>Ascaridomorpha</taxon>
        <taxon>Ascaridoidea</taxon>
        <taxon>Toxocaridae</taxon>
        <taxon>Toxocara</taxon>
    </lineage>
</organism>
<dbReference type="EMBL" id="UYWY01019632">
    <property type="protein sequence ID" value="VDM38507.1"/>
    <property type="molecule type" value="Genomic_DNA"/>
</dbReference>
<dbReference type="Proteomes" id="UP000050794">
    <property type="component" value="Unassembled WGS sequence"/>
</dbReference>
<dbReference type="WBParaSite" id="TCNE_0000718601-mRNA-1">
    <property type="protein sequence ID" value="TCNE_0000718601-mRNA-1"/>
    <property type="gene ID" value="TCNE_0000718601"/>
</dbReference>
<protein>
    <submittedName>
        <fullName evidence="2 4">Uncharacterized protein</fullName>
    </submittedName>
</protein>
<feature type="compositionally biased region" description="Basic and acidic residues" evidence="1">
    <location>
        <begin position="241"/>
        <end position="253"/>
    </location>
</feature>
<evidence type="ECO:0000313" key="4">
    <source>
        <dbReference type="WBParaSite" id="TCNE_0000718601-mRNA-1"/>
    </source>
</evidence>
<proteinExistence type="predicted"/>